<protein>
    <submittedName>
        <fullName evidence="1">Uncharacterized protein</fullName>
    </submittedName>
</protein>
<reference evidence="1 2" key="1">
    <citation type="journal article" date="2022" name="bioRxiv">
        <title>The genome of the oomycete Peronosclerospora sorghi, a cosmopolitan pathogen of maize and sorghum, is inflated with dispersed pseudogenes.</title>
        <authorList>
            <person name="Fletcher K."/>
            <person name="Martin F."/>
            <person name="Isakeit T."/>
            <person name="Cavanaugh K."/>
            <person name="Magill C."/>
            <person name="Michelmore R."/>
        </authorList>
    </citation>
    <scope>NUCLEOTIDE SEQUENCE [LARGE SCALE GENOMIC DNA]</scope>
    <source>
        <strain evidence="1">P6</strain>
    </source>
</reference>
<accession>A0ACC0VPX2</accession>
<evidence type="ECO:0000313" key="1">
    <source>
        <dbReference type="EMBL" id="KAI9908015.1"/>
    </source>
</evidence>
<comment type="caution">
    <text evidence="1">The sequence shown here is derived from an EMBL/GenBank/DDBJ whole genome shotgun (WGS) entry which is preliminary data.</text>
</comment>
<sequence>MLLQSFTGCRKIIQVAFQRNLATSAVTVDNPYTGKSFCEVAFDSRTEAHSKLDEAVKAQRDWKNVPLSERQTLCTKWVSVLSNNADFIARDISGMMGKPVQQARNEINGTIERAKYDE</sequence>
<gene>
    <name evidence="1" type="ORF">PsorP6_004243</name>
</gene>
<evidence type="ECO:0000313" key="2">
    <source>
        <dbReference type="Proteomes" id="UP001163321"/>
    </source>
</evidence>
<proteinExistence type="predicted"/>
<organism evidence="1 2">
    <name type="scientific">Peronosclerospora sorghi</name>
    <dbReference type="NCBI Taxonomy" id="230839"/>
    <lineage>
        <taxon>Eukaryota</taxon>
        <taxon>Sar</taxon>
        <taxon>Stramenopiles</taxon>
        <taxon>Oomycota</taxon>
        <taxon>Peronosporomycetes</taxon>
        <taxon>Peronosporales</taxon>
        <taxon>Peronosporaceae</taxon>
        <taxon>Peronosclerospora</taxon>
    </lineage>
</organism>
<dbReference type="EMBL" id="CM047587">
    <property type="protein sequence ID" value="KAI9908015.1"/>
    <property type="molecule type" value="Genomic_DNA"/>
</dbReference>
<name>A0ACC0VPX2_9STRA</name>
<dbReference type="Proteomes" id="UP001163321">
    <property type="component" value="Chromosome 8"/>
</dbReference>
<keyword evidence="2" id="KW-1185">Reference proteome</keyword>